<keyword evidence="4" id="KW-1185">Reference proteome</keyword>
<dbReference type="PANTHER" id="PTHR21494">
    <property type="entry name" value="ACTIVATING SIGNAL COINTEGRATOR 1 COMPLEX SUBUNIT 2 ASC-1 COMPLEX SUBUNIT P100"/>
    <property type="match status" value="1"/>
</dbReference>
<dbReference type="Proteomes" id="UP000030758">
    <property type="component" value="Unassembled WGS sequence"/>
</dbReference>
<feature type="non-terminal residue" evidence="3">
    <location>
        <position position="553"/>
    </location>
</feature>
<dbReference type="AlphaFoldDB" id="A0A085NAM3"/>
<evidence type="ECO:0000313" key="3">
    <source>
        <dbReference type="EMBL" id="KFD66519.1"/>
    </source>
</evidence>
<evidence type="ECO:0000313" key="2">
    <source>
        <dbReference type="EMBL" id="KFD57413.1"/>
    </source>
</evidence>
<feature type="region of interest" description="Disordered" evidence="1">
    <location>
        <begin position="454"/>
        <end position="477"/>
    </location>
</feature>
<sequence length="553" mass="61712">MAAPTVVANDISQNLLNKEFLIYEAPLSKKVGNSWLQRTEAIAADCELLLSLDDSSFFSILADPNSAAWDMVDSYLKNCPRFYEGAAMKISFFNPDPTICNAQRSVHRQIFLVLLRAAGVGTQNDLCTKVERMDVPLLCDISVLYGQENEKLVKTLVCSALDAQPPLVTQFIDFTRQVQCLMSECSQATAKLVKNHASYNEKNLASILNFLVDLAVTLTRILFFFPNAAFILEQQGLTVRQEGQSSNIFFQPPLRCSIPPFYCEILCPLSDYVNSFAGKMDISESRGKLTYVRQLFLGLFNSLLSSNIFERLSAFRTDTDASSEIMASYFSIMRGLLHFEQFSIDYEAEYPFAEALEKLYGQSLISCFDHEVAYLTDKFSSLGASCQQVPTETATVEPVSTQSAVSRIRDFVPSYISDEKIEELLKRFDGSEERVVNAIMDNCFEEEVAGPSTSSAVAHNATGDVGAPQSSVANEEKVETTYEPLKTGKKFEFQSNLTAANFTISRRGSQQDTVLTKGEVDMLKGFYTSYVQTLDADEGKAEYSDEYDDTYEE</sequence>
<evidence type="ECO:0000256" key="1">
    <source>
        <dbReference type="SAM" id="MobiDB-lite"/>
    </source>
</evidence>
<reference evidence="3 4" key="1">
    <citation type="journal article" date="2014" name="Nat. Genet.">
        <title>Genome and transcriptome of the porcine whipworm Trichuris suis.</title>
        <authorList>
            <person name="Jex A.R."/>
            <person name="Nejsum P."/>
            <person name="Schwarz E.M."/>
            <person name="Hu L."/>
            <person name="Young N.D."/>
            <person name="Hall R.S."/>
            <person name="Korhonen P.K."/>
            <person name="Liao S."/>
            <person name="Thamsborg S."/>
            <person name="Xia J."/>
            <person name="Xu P."/>
            <person name="Wang S."/>
            <person name="Scheerlinck J.P."/>
            <person name="Hofmann A."/>
            <person name="Sternberg P.W."/>
            <person name="Wang J."/>
            <person name="Gasser R.B."/>
        </authorList>
    </citation>
    <scope>NUCLEOTIDE SEQUENCE [LARGE SCALE GENOMIC DNA]</scope>
    <source>
        <strain evidence="3">DCEP-RM93F</strain>
        <strain evidence="2">DCEP-RM93M</strain>
    </source>
</reference>
<proteinExistence type="predicted"/>
<dbReference type="EMBL" id="KL367524">
    <property type="protein sequence ID" value="KFD66519.1"/>
    <property type="molecule type" value="Genomic_DNA"/>
</dbReference>
<dbReference type="GO" id="GO:0043130">
    <property type="term" value="F:ubiquitin binding"/>
    <property type="evidence" value="ECO:0007669"/>
    <property type="project" value="TreeGrafter"/>
</dbReference>
<dbReference type="PANTHER" id="PTHR21494:SF0">
    <property type="entry name" value="ACTIVATING SIGNAL COINTEGRATOR 1 COMPLEX SUBUNIT 2"/>
    <property type="match status" value="1"/>
</dbReference>
<evidence type="ECO:0008006" key="5">
    <source>
        <dbReference type="Google" id="ProtNLM"/>
    </source>
</evidence>
<dbReference type="GO" id="GO:0006355">
    <property type="term" value="P:regulation of DNA-templated transcription"/>
    <property type="evidence" value="ECO:0007669"/>
    <property type="project" value="TreeGrafter"/>
</dbReference>
<dbReference type="InterPro" id="IPR052586">
    <property type="entry name" value="ASCC2"/>
</dbReference>
<name>A0A085NAM3_9BILA</name>
<dbReference type="EMBL" id="KL363188">
    <property type="protein sequence ID" value="KFD57413.1"/>
    <property type="molecule type" value="Genomic_DNA"/>
</dbReference>
<dbReference type="Proteomes" id="UP000030764">
    <property type="component" value="Unassembled WGS sequence"/>
</dbReference>
<accession>A0A085NAM3</accession>
<organism evidence="3">
    <name type="scientific">Trichuris suis</name>
    <name type="common">pig whipworm</name>
    <dbReference type="NCBI Taxonomy" id="68888"/>
    <lineage>
        <taxon>Eukaryota</taxon>
        <taxon>Metazoa</taxon>
        <taxon>Ecdysozoa</taxon>
        <taxon>Nematoda</taxon>
        <taxon>Enoplea</taxon>
        <taxon>Dorylaimia</taxon>
        <taxon>Trichinellida</taxon>
        <taxon>Trichuridae</taxon>
        <taxon>Trichuris</taxon>
    </lineage>
</organism>
<gene>
    <name evidence="2" type="ORF">M513_01516</name>
    <name evidence="3" type="ORF">M514_01516</name>
</gene>
<protein>
    <recommendedName>
        <fullName evidence="5">CUE domain-containing protein</fullName>
    </recommendedName>
</protein>
<evidence type="ECO:0000313" key="4">
    <source>
        <dbReference type="Proteomes" id="UP000030764"/>
    </source>
</evidence>